<organism evidence="1 2">
    <name type="scientific">Pistacia integerrima</name>
    <dbReference type="NCBI Taxonomy" id="434235"/>
    <lineage>
        <taxon>Eukaryota</taxon>
        <taxon>Viridiplantae</taxon>
        <taxon>Streptophyta</taxon>
        <taxon>Embryophyta</taxon>
        <taxon>Tracheophyta</taxon>
        <taxon>Spermatophyta</taxon>
        <taxon>Magnoliopsida</taxon>
        <taxon>eudicotyledons</taxon>
        <taxon>Gunneridae</taxon>
        <taxon>Pentapetalae</taxon>
        <taxon>rosids</taxon>
        <taxon>malvids</taxon>
        <taxon>Sapindales</taxon>
        <taxon>Anacardiaceae</taxon>
        <taxon>Pistacia</taxon>
    </lineage>
</organism>
<comment type="caution">
    <text evidence="1">The sequence shown here is derived from an EMBL/GenBank/DDBJ whole genome shotgun (WGS) entry which is preliminary data.</text>
</comment>
<protein>
    <submittedName>
        <fullName evidence="1">Uncharacterized protein</fullName>
    </submittedName>
</protein>
<sequence>MTLYMPLFRSCTTLRTLTQLHAHLLVTGLHSDPPASSRLIESYARMGTLQSSRLVFETFTKPDSFMWAVLIKCYVWNNLFEEAISLYHKMICNHGPISNFIYPSVLRACSGSGDLVIGGKVHGRIIKCGFDNDDVVETSLVCLYGEIGCLDDARKMFDKMSMKDVVSWSSIIKCCVNNGKVDEGLEILRLMIIEGLQPDYVTMLSVAEACGELCFLRLASSVHGHVLRRKIKIDGPLSNSLVVMYSKCNDLSSAEKVFFTLKKRCTTSWTAMISCYNRSGCFRKALDVFVRMLEVRAEPNSVTLLSILGSCAGLAWLREGKSVHCHIIRKDMESKSDFLGPALIDFYAACGELRKCEKVLRILGEGNIISWNKLMSEYAHKRLLKEALAVFAQMQAQGRVVVTQSFDSVSSFYEWCVEVMEWKYPLLLPSLHQRSCTTLRTLTQLHAHLLVTGLHSDPPASSRLIESYARMGTLQSSRLVFETFTKPDSFMWAVLIKCYVWNNLFEETISLYHKMIYNHGLISNFIYPSVLRACSGSGNLVIGGKVHGRIIKCGFDNYDVVETSLADVVSWSSIIKCCVNNGKVDEGLEIFRLMIIEGVQPDYVTMLSVAKACGELCFLRLASSVHGHALRKKIEIDGPLGNSLIVMYSECNDLSSAEKVFVTLKKRCTTSWTAMISCYNRSGCFRKALDVFVRMLEVRAKPNSVTRSTILERIVEGGIGSLCTDAGTGSNAKLI</sequence>
<evidence type="ECO:0000313" key="2">
    <source>
        <dbReference type="Proteomes" id="UP001163603"/>
    </source>
</evidence>
<keyword evidence="2" id="KW-1185">Reference proteome</keyword>
<evidence type="ECO:0000313" key="1">
    <source>
        <dbReference type="EMBL" id="KAJ0037452.1"/>
    </source>
</evidence>
<gene>
    <name evidence="1" type="ORF">Pint_23545</name>
</gene>
<name>A0ACC0YHB9_9ROSI</name>
<dbReference type="EMBL" id="CM047741">
    <property type="protein sequence ID" value="KAJ0037452.1"/>
    <property type="molecule type" value="Genomic_DNA"/>
</dbReference>
<dbReference type="Proteomes" id="UP001163603">
    <property type="component" value="Chromosome 6"/>
</dbReference>
<accession>A0ACC0YHB9</accession>
<proteinExistence type="predicted"/>
<reference evidence="2" key="1">
    <citation type="journal article" date="2023" name="G3 (Bethesda)">
        <title>Genome assembly and association tests identify interacting loci associated with vigor, precocity, and sex in interspecific pistachio rootstocks.</title>
        <authorList>
            <person name="Palmer W."/>
            <person name="Jacygrad E."/>
            <person name="Sagayaradj S."/>
            <person name="Cavanaugh K."/>
            <person name="Han R."/>
            <person name="Bertier L."/>
            <person name="Beede B."/>
            <person name="Kafkas S."/>
            <person name="Golino D."/>
            <person name="Preece J."/>
            <person name="Michelmore R."/>
        </authorList>
    </citation>
    <scope>NUCLEOTIDE SEQUENCE [LARGE SCALE GENOMIC DNA]</scope>
</reference>